<comment type="caution">
    <text evidence="1">The sequence shown here is derived from an EMBL/GenBank/DDBJ whole genome shotgun (WGS) entry which is preliminary data.</text>
</comment>
<organism evidence="1">
    <name type="scientific">Caulobacter sp. 602-2</name>
    <dbReference type="NCBI Taxonomy" id="2710887"/>
    <lineage>
        <taxon>Bacteria</taxon>
        <taxon>Pseudomonadati</taxon>
        <taxon>Pseudomonadota</taxon>
        <taxon>Alphaproteobacteria</taxon>
        <taxon>Caulobacterales</taxon>
        <taxon>Caulobacteraceae</taxon>
        <taxon>Caulobacter</taxon>
    </lineage>
</organism>
<evidence type="ECO:0000313" key="1">
    <source>
        <dbReference type="EMBL" id="NGM49354.1"/>
    </source>
</evidence>
<dbReference type="PANTHER" id="PTHR37549:SF1">
    <property type="entry name" value="LIPOPROTEIN LPRI"/>
    <property type="match status" value="1"/>
</dbReference>
<dbReference type="PANTHER" id="PTHR37549">
    <property type="entry name" value="LIPOPROTEIN LPRI"/>
    <property type="match status" value="1"/>
</dbReference>
<protein>
    <recommendedName>
        <fullName evidence="2">DUF1311 domain-containing protein</fullName>
    </recommendedName>
</protein>
<gene>
    <name evidence="1" type="ORF">G5B46_07035</name>
</gene>
<reference evidence="1" key="1">
    <citation type="submission" date="2020-02" db="EMBL/GenBank/DDBJ databases">
        <authorList>
            <person name="Gao J."/>
            <person name="Sun J."/>
        </authorList>
    </citation>
    <scope>NUCLEOTIDE SEQUENCE</scope>
    <source>
        <strain evidence="1">602-2</strain>
    </source>
</reference>
<dbReference type="InterPro" id="IPR052755">
    <property type="entry name" value="Lysozyme_Inhibitor_LprI"/>
</dbReference>
<dbReference type="GO" id="GO:0005576">
    <property type="term" value="C:extracellular region"/>
    <property type="evidence" value="ECO:0007669"/>
    <property type="project" value="TreeGrafter"/>
</dbReference>
<dbReference type="AlphaFoldDB" id="A0A6G4QVJ7"/>
<proteinExistence type="predicted"/>
<sequence>MIDWLRLARLYPWCLSRRALHDFLGTFRMRPMPGSLSRAAVTIRLSASLLAVGLLTRSAYGQAPIAPPPSWSLVLDCQARVFAIDTLICEDPGLLASTRRMEGAYAAALGAGASPEKLADDQQAWSKTRNLCAFDRKAARCIARLQNKRTKALERLARSGPAG</sequence>
<dbReference type="RefSeq" id="WP_165257244.1">
    <property type="nucleotide sequence ID" value="NZ_JAAKGT010000002.1"/>
</dbReference>
<accession>A0A6G4QVJ7</accession>
<name>A0A6G4QVJ7_9CAUL</name>
<dbReference type="EMBL" id="JAAKGT010000002">
    <property type="protein sequence ID" value="NGM49354.1"/>
    <property type="molecule type" value="Genomic_DNA"/>
</dbReference>
<evidence type="ECO:0008006" key="2">
    <source>
        <dbReference type="Google" id="ProtNLM"/>
    </source>
</evidence>